<dbReference type="GO" id="GO:0030425">
    <property type="term" value="C:dendrite"/>
    <property type="evidence" value="ECO:0007669"/>
    <property type="project" value="TreeGrafter"/>
</dbReference>
<dbReference type="GO" id="GO:0007268">
    <property type="term" value="P:chemical synaptic transmission"/>
    <property type="evidence" value="ECO:0007669"/>
    <property type="project" value="TreeGrafter"/>
</dbReference>
<dbReference type="InterPro" id="IPR028103">
    <property type="entry name" value="Spatacsin"/>
</dbReference>
<dbReference type="GeneID" id="106533100"/>
<dbReference type="GO" id="GO:0045202">
    <property type="term" value="C:synapse"/>
    <property type="evidence" value="ECO:0007669"/>
    <property type="project" value="TreeGrafter"/>
</dbReference>
<evidence type="ECO:0000259" key="2">
    <source>
        <dbReference type="Pfam" id="PF14649"/>
    </source>
</evidence>
<keyword evidence="3" id="KW-1185">Reference proteome</keyword>
<organism evidence="3 4">
    <name type="scientific">Austrofundulus limnaeus</name>
    <name type="common">Annual killifish</name>
    <dbReference type="NCBI Taxonomy" id="52670"/>
    <lineage>
        <taxon>Eukaryota</taxon>
        <taxon>Metazoa</taxon>
        <taxon>Chordata</taxon>
        <taxon>Craniata</taxon>
        <taxon>Vertebrata</taxon>
        <taxon>Euteleostomi</taxon>
        <taxon>Actinopterygii</taxon>
        <taxon>Neopterygii</taxon>
        <taxon>Teleostei</taxon>
        <taxon>Neoteleostei</taxon>
        <taxon>Acanthomorphata</taxon>
        <taxon>Ovalentaria</taxon>
        <taxon>Atherinomorphae</taxon>
        <taxon>Cyprinodontiformes</taxon>
        <taxon>Rivulidae</taxon>
        <taxon>Austrofundulus</taxon>
    </lineage>
</organism>
<protein>
    <submittedName>
        <fullName evidence="4">Spatacsin</fullName>
    </submittedName>
</protein>
<accession>A0A2I4CXQ6</accession>
<dbReference type="RefSeq" id="XP_013884772.1">
    <property type="nucleotide sequence ID" value="XM_014029318.1"/>
</dbReference>
<dbReference type="KEGG" id="alim:106533100"/>
<dbReference type="GO" id="GO:0008088">
    <property type="term" value="P:axo-dendritic transport"/>
    <property type="evidence" value="ECO:0007669"/>
    <property type="project" value="TreeGrafter"/>
</dbReference>
<evidence type="ECO:0000313" key="4">
    <source>
        <dbReference type="RefSeq" id="XP_013884772.1"/>
    </source>
</evidence>
<dbReference type="InterPro" id="IPR028107">
    <property type="entry name" value="Spatacsin_C_dom"/>
</dbReference>
<dbReference type="STRING" id="52670.A0A2I4CXQ6"/>
<dbReference type="InterPro" id="IPR036322">
    <property type="entry name" value="WD40_repeat_dom_sf"/>
</dbReference>
<reference evidence="4" key="1">
    <citation type="submission" date="2025-08" db="UniProtKB">
        <authorList>
            <consortium name="RefSeq"/>
        </authorList>
    </citation>
    <scope>IDENTIFICATION</scope>
    <source>
        <strain evidence="4">Quisiro</strain>
        <tissue evidence="4">Liver</tissue>
    </source>
</reference>
<dbReference type="CTD" id="80208"/>
<dbReference type="PANTHER" id="PTHR13650:SF0">
    <property type="entry name" value="SPATACSIN"/>
    <property type="match status" value="1"/>
</dbReference>
<dbReference type="GO" id="GO:0007409">
    <property type="term" value="P:axonogenesis"/>
    <property type="evidence" value="ECO:0007669"/>
    <property type="project" value="TreeGrafter"/>
</dbReference>
<dbReference type="GO" id="GO:0005737">
    <property type="term" value="C:cytoplasm"/>
    <property type="evidence" value="ECO:0007669"/>
    <property type="project" value="TreeGrafter"/>
</dbReference>
<dbReference type="OrthoDB" id="2018754at2759"/>
<evidence type="ECO:0000256" key="1">
    <source>
        <dbReference type="SAM" id="MobiDB-lite"/>
    </source>
</evidence>
<evidence type="ECO:0000313" key="3">
    <source>
        <dbReference type="Proteomes" id="UP000192220"/>
    </source>
</evidence>
<dbReference type="Proteomes" id="UP000192220">
    <property type="component" value="Unplaced"/>
</dbReference>
<feature type="region of interest" description="Disordered" evidence="1">
    <location>
        <begin position="1873"/>
        <end position="1895"/>
    </location>
</feature>
<sequence length="2380" mass="267360">MFEEAEPPRGCPSMEVAVVPENSCGQVEDILKAQLCPASCLLCCLSSGGQLELWDPASREASLLRADGCFTDFSWEEVSAQSRGVSSFRLLAVGSQGELKLLEVEAEHSSSVSLLCECECPAVCVLNTIQEQNQNVDELQSVQVLCFVDGQCCVLVNSEWLLRLQWLQAEEETHTLLCCRVQLTNGDPAVHHCICAETLFILSSMGLISVYNMTDGVLLATINLPAYLTSDLADGEVTSSSFCRVQVSADLSTAVAVTQSHTAVAVDLNHYFRMYPDHLLCTIPQSCPPLQPKHSQDQDSVSSSSCSLVALGSPFSDDRSWEARLASMYNRAVQPEACSSSQPAELCWSSSLLHLQSQLVPSPVLSRAPPGGAVVVLSVPEPSSALLLSVSEFSVLLTFVTPGNRQTTVALWDLESGSVSYHRAEGEAAPVQFCGERQHRLLLKKGGVVQVLFSVSQQDLLSRLMLFGSTATVDAVCHLNSWGRCSIPFHTLKAGLKNRQLDTVDFYLKSKENVLNVGDQPSESRLSLTDGVKDLCPALDLLCSAVRDSNSEAQSRQFSEQLLHITMSFIHTQIRSVLCSSQYDQPDVQSCVDMLDRYVTELRSYMKRFPWASSSATPLPQEEVESEEWLQLSTEEVVRQSILTNQIPRAQAVLRRSDRPEQHLSALRMEGLRQVFSCLQHKDLQTAKTLLINMGLSVKKQLHSICIYTDDTTLRELLVEELSNQSSLSVEEMKSVVFIREMEKLGLLPAARCSPRTLSHRFPHMDHKGEGEKVLKELLDQRRPEEMGDLWRNLRLDWVRNWDQSCQTAVLLSRLNHRELSCCDPPVLWGYLTALHDQRRVVDWIQTQGSSSSPCWPEITPDLVNDNTLCSTLMREDILDLLARRGMFIPDEMSDLEQLFWRLAQGGGLMASDPPLPQYRSSQGLDFHSMVIMFCLERNLQYLLYVYLQHYRLTPRNCPPLTDQNLFKTHPWFEMLVKVQEITRDLSDPELVFHASLTSAQVLLPGSQASLSSLLLEGHSLLVLAAIMFAPGGMDQVIAQGQRSGSLGRIVDPQLLKMALAPYPKLRAALFPAGSCGNGSYSDISIYHLLQSLHPLDPSRLFGWQTANTLNLTETSELPHFSCPHLVSKFALLENLDFLYYIRHGRPSFAYGNFLLQQLSACSDVKLQLQWAWQQVYSLVLKSFNLPSVTSAAVCFCELLGICSLKLRVDVRAFNTILQHWNQQHRHTPAENLQALMYKAAKLVESESEVAEELIGYLEAAASDSLEQRGINRSSYDAAQEWAGPVQFCQLHGLRLSPVYPSHCAEDGNFIHFLVFVQLHNYPPQQVRSLVSQFGHSLEAHLNLVFQDLQVHSHRTDPDKHLGSLGTEETSENLEHPVEVFQVLLQSQEEPVPCRYLLHKALDQRCPVLAVLAACVQKSETLACLCVWVLTSVDDVTAEEATSHLAEAPQHHEWSLHDLSIIWKTLLGRGLVRPLLHGFKLFQRECPLVLMLSMFELCCDYRKFKEAKTKLLDFQKTLITLRNGVSAPSNSLPVQWVESHASVLLLMMLQRSSSQYDLHRLLQLLAGVDNILKSTGPDFKKLSQLSQILQGSGVSLPSRLLQCSSTSVQQEEFQLTVDALQTRGHYSRARDVALLAGLPVHRLLLNQLSQEVTSQRTKQPWRRLEKRVTFWRKCHKQLEADSTDPESASQFFLSQSECGATDPPAGDEAQTRLLDIQEHCLLLQLTAHWLAQISPFPLDRLEKLEKKLWLSRVQKDVLTAAMEQESMFNLPPAVSPETNAYQEFLREFSFSNIAELNVERYLDLEGLPAPSQELQDESDLSVEERGVLTALVDQLLDEGRIHEASRVCRYFSLSHPDVWLLLRCHALARGDLRPDPPEEPAEAADGQGIPTSSSRSSLSSFVLQLPEDTVSVQLQRLMAQCRRGSNYCKQVLSLYQLSKELQCTYHQICLDDPGCVLEKLLLLEQPDCFRKAQSFIRAQGLGAEAVAELLSSAMVQALLASTQELQPGKKQIFRPSEGQDSLVQLIKLCDDPNLVGLRLLENLTTVPLRDLNCIVELLIVAHSCFSLTCNMEGIVRVLQAARHISHTYLAPGEHHSLLVRLLTGIGRYNEMTYVFDLLHQNHCFEMLLRKKLDTERGQSSGLKMALLDYIKRFLPADSEKHNMVALCFSMRREIGENHEMAARTQLKMIESRMWVVTPELKSSLNKVLALLKDAAESFSKDSCVRQATRCVQTAKLVALQLHFLNQGADLRIINLRPAEMPAAIMALPRCYQVFVLSEAYSYSPDWPDILYQKVVLKGDFVYLEELKRHRPLTSTLFEDIFRKLDSSPGSSTSNVKRLLTYCDDAYTRYRLAYQQNLFDVTKTLLQDNKTSNYLNDRLAS</sequence>
<name>A0A2I4CXQ6_AUSLI</name>
<dbReference type="PANTHER" id="PTHR13650">
    <property type="entry name" value="SPATACSIN"/>
    <property type="match status" value="1"/>
</dbReference>
<proteinExistence type="predicted"/>
<dbReference type="SUPFAM" id="SSF50978">
    <property type="entry name" value="WD40 repeat-like"/>
    <property type="match status" value="1"/>
</dbReference>
<dbReference type="InParanoid" id="A0A2I4CXQ6"/>
<feature type="domain" description="Spatacsin C-terminal" evidence="2">
    <location>
        <begin position="2035"/>
        <end position="2324"/>
    </location>
</feature>
<dbReference type="GO" id="GO:0048489">
    <property type="term" value="P:synaptic vesicle transport"/>
    <property type="evidence" value="ECO:0007669"/>
    <property type="project" value="TreeGrafter"/>
</dbReference>
<dbReference type="Pfam" id="PF14649">
    <property type="entry name" value="Spatacsin_C"/>
    <property type="match status" value="1"/>
</dbReference>
<dbReference type="GO" id="GO:0030424">
    <property type="term" value="C:axon"/>
    <property type="evidence" value="ECO:0007669"/>
    <property type="project" value="TreeGrafter"/>
</dbReference>
<gene>
    <name evidence="4" type="primary">spg11</name>
</gene>